<keyword evidence="3" id="KW-1185">Reference proteome</keyword>
<evidence type="ECO:0000313" key="2">
    <source>
        <dbReference type="EMBL" id="PBK93497.1"/>
    </source>
</evidence>
<reference evidence="3" key="1">
    <citation type="journal article" date="2017" name="Nat. Ecol. Evol.">
        <title>Genome expansion and lineage-specific genetic innovations in the forest pathogenic fungi Armillaria.</title>
        <authorList>
            <person name="Sipos G."/>
            <person name="Prasanna A.N."/>
            <person name="Walter M.C."/>
            <person name="O'Connor E."/>
            <person name="Balint B."/>
            <person name="Krizsan K."/>
            <person name="Kiss B."/>
            <person name="Hess J."/>
            <person name="Varga T."/>
            <person name="Slot J."/>
            <person name="Riley R."/>
            <person name="Boka B."/>
            <person name="Rigling D."/>
            <person name="Barry K."/>
            <person name="Lee J."/>
            <person name="Mihaltcheva S."/>
            <person name="LaButti K."/>
            <person name="Lipzen A."/>
            <person name="Waldron R."/>
            <person name="Moloney N.M."/>
            <person name="Sperisen C."/>
            <person name="Kredics L."/>
            <person name="Vagvoelgyi C."/>
            <person name="Patrignani A."/>
            <person name="Fitzpatrick D."/>
            <person name="Nagy I."/>
            <person name="Doyle S."/>
            <person name="Anderson J.B."/>
            <person name="Grigoriev I.V."/>
            <person name="Gueldener U."/>
            <person name="Muensterkoetter M."/>
            <person name="Nagy L.G."/>
        </authorList>
    </citation>
    <scope>NUCLEOTIDE SEQUENCE [LARGE SCALE GENOMIC DNA]</scope>
    <source>
        <strain evidence="3">Ar21-2</strain>
    </source>
</reference>
<dbReference type="OrthoDB" id="10668281at2759"/>
<sequence length="239" mass="26294">MAPGGQYQGHVQPTKDEAEGGLLASDGVGSEWESFDCEMKDLTPTEPTLTVDLKLLVISAVSSTGSSPVPSRSFSPLFENVQPHTNGDESSSDKTEYETSESSPPSTNDSTPSYSSEDSDAYSPLSLEELTCSSLKSKAYVVEPHDNEGWMIQEPTPYVPEPSLLFPYDNLDLEFIFQVMESFQGPCDNSLLQNSTSNELINPFSASYDTVRGLDKYQMSKIALKIHDLMMDLDVYLDQ</sequence>
<dbReference type="EMBL" id="KZ293656">
    <property type="protein sequence ID" value="PBK93497.1"/>
    <property type="molecule type" value="Genomic_DNA"/>
</dbReference>
<accession>A0A2H3DWM8</accession>
<dbReference type="InParanoid" id="A0A2H3DWM8"/>
<organism evidence="2 3">
    <name type="scientific">Armillaria gallica</name>
    <name type="common">Bulbous honey fungus</name>
    <name type="synonym">Armillaria bulbosa</name>
    <dbReference type="NCBI Taxonomy" id="47427"/>
    <lineage>
        <taxon>Eukaryota</taxon>
        <taxon>Fungi</taxon>
        <taxon>Dikarya</taxon>
        <taxon>Basidiomycota</taxon>
        <taxon>Agaricomycotina</taxon>
        <taxon>Agaricomycetes</taxon>
        <taxon>Agaricomycetidae</taxon>
        <taxon>Agaricales</taxon>
        <taxon>Marasmiineae</taxon>
        <taxon>Physalacriaceae</taxon>
        <taxon>Armillaria</taxon>
    </lineage>
</organism>
<feature type="region of interest" description="Disordered" evidence="1">
    <location>
        <begin position="64"/>
        <end position="122"/>
    </location>
</feature>
<feature type="region of interest" description="Disordered" evidence="1">
    <location>
        <begin position="1"/>
        <end position="29"/>
    </location>
</feature>
<feature type="compositionally biased region" description="Low complexity" evidence="1">
    <location>
        <begin position="100"/>
        <end position="116"/>
    </location>
</feature>
<dbReference type="Proteomes" id="UP000217790">
    <property type="component" value="Unassembled WGS sequence"/>
</dbReference>
<proteinExistence type="predicted"/>
<evidence type="ECO:0000256" key="1">
    <source>
        <dbReference type="SAM" id="MobiDB-lite"/>
    </source>
</evidence>
<feature type="compositionally biased region" description="Low complexity" evidence="1">
    <location>
        <begin position="64"/>
        <end position="76"/>
    </location>
</feature>
<evidence type="ECO:0000313" key="3">
    <source>
        <dbReference type="Proteomes" id="UP000217790"/>
    </source>
</evidence>
<name>A0A2H3DWM8_ARMGA</name>
<gene>
    <name evidence="2" type="ORF">ARMGADRAFT_1079805</name>
</gene>
<protein>
    <submittedName>
        <fullName evidence="2">Uncharacterized protein</fullName>
    </submittedName>
</protein>
<dbReference type="AlphaFoldDB" id="A0A2H3DWM8"/>